<dbReference type="Pfam" id="PF10711">
    <property type="entry name" value="DUF2513"/>
    <property type="match status" value="1"/>
</dbReference>
<gene>
    <name evidence="1" type="ORF">NCTC7582_04147</name>
</gene>
<proteinExistence type="predicted"/>
<dbReference type="InterPro" id="IPR019650">
    <property type="entry name" value="DUF2513"/>
</dbReference>
<dbReference type="Proteomes" id="UP000251431">
    <property type="component" value="Unassembled WGS sequence"/>
</dbReference>
<dbReference type="RefSeq" id="WP_112118249.1">
    <property type="nucleotide sequence ID" value="NZ_UAQE01000004.1"/>
</dbReference>
<reference evidence="1 2" key="1">
    <citation type="submission" date="2018-06" db="EMBL/GenBank/DDBJ databases">
        <authorList>
            <consortium name="Pathogen Informatics"/>
            <person name="Doyle S."/>
        </authorList>
    </citation>
    <scope>NUCLEOTIDE SEQUENCE [LARGE SCALE GENOMIC DNA]</scope>
    <source>
        <strain evidence="1 2">NCTC7582</strain>
    </source>
</reference>
<evidence type="ECO:0000313" key="2">
    <source>
        <dbReference type="Proteomes" id="UP000251431"/>
    </source>
</evidence>
<evidence type="ECO:0008006" key="3">
    <source>
        <dbReference type="Google" id="ProtNLM"/>
    </source>
</evidence>
<dbReference type="AlphaFoldDB" id="A0A2X0ZZ02"/>
<evidence type="ECO:0000313" key="1">
    <source>
        <dbReference type="EMBL" id="SPU38193.1"/>
    </source>
</evidence>
<protein>
    <recommendedName>
        <fullName evidence="3">DUF2513 domain-containing protein</fullName>
    </recommendedName>
</protein>
<accession>A0A2X0ZZ02</accession>
<dbReference type="EMBL" id="UAQE01000004">
    <property type="protein sequence ID" value="SPU38193.1"/>
    <property type="molecule type" value="Genomic_DNA"/>
</dbReference>
<name>A0A2X0ZZ02_9BACI</name>
<organism evidence="1 2">
    <name type="scientific">Lysinibacillus capsici</name>
    <dbReference type="NCBI Taxonomy" id="2115968"/>
    <lineage>
        <taxon>Bacteria</taxon>
        <taxon>Bacillati</taxon>
        <taxon>Bacillota</taxon>
        <taxon>Bacilli</taxon>
        <taxon>Bacillales</taxon>
        <taxon>Bacillaceae</taxon>
        <taxon>Lysinibacillus</taxon>
    </lineage>
</organism>
<sequence>MIESRLLIGQVAKSKMGINFHIDSISLEGHRFIDTIRNDTLWNKTKAVMTRTGATAISILMSTASDIFNKYISDII</sequence>